<comment type="caution">
    <text evidence="1">The sequence shown here is derived from an EMBL/GenBank/DDBJ whole genome shotgun (WGS) entry which is preliminary data.</text>
</comment>
<organism evidence="1 2">
    <name type="scientific">Streptomyces roseochromogenus subsp. oscitans DS 12.976</name>
    <dbReference type="NCBI Taxonomy" id="1352936"/>
    <lineage>
        <taxon>Bacteria</taxon>
        <taxon>Bacillati</taxon>
        <taxon>Actinomycetota</taxon>
        <taxon>Actinomycetes</taxon>
        <taxon>Kitasatosporales</taxon>
        <taxon>Streptomycetaceae</taxon>
        <taxon>Streptomyces</taxon>
    </lineage>
</organism>
<protein>
    <submittedName>
        <fullName evidence="1">Uncharacterized protein</fullName>
    </submittedName>
</protein>
<dbReference type="STRING" id="1352936.M878_16700"/>
<dbReference type="HOGENOM" id="CLU_3333731_0_0_11"/>
<evidence type="ECO:0000313" key="2">
    <source>
        <dbReference type="Proteomes" id="UP000017984"/>
    </source>
</evidence>
<dbReference type="Proteomes" id="UP000017984">
    <property type="component" value="Chromosome"/>
</dbReference>
<proteinExistence type="predicted"/>
<name>V6KHJ2_STRRC</name>
<dbReference type="EMBL" id="AWQX01000145">
    <property type="protein sequence ID" value="EST31508.1"/>
    <property type="molecule type" value="Genomic_DNA"/>
</dbReference>
<gene>
    <name evidence="1" type="ORF">M878_16700</name>
</gene>
<sequence length="38" mass="4200">MQLVCAEPPAFAEECGPLRPVVESLLRQDPTNAWTSRS</sequence>
<keyword evidence="2" id="KW-1185">Reference proteome</keyword>
<evidence type="ECO:0000313" key="1">
    <source>
        <dbReference type="EMBL" id="EST31508.1"/>
    </source>
</evidence>
<reference evidence="1 2" key="1">
    <citation type="journal article" date="2014" name="Genome Announc.">
        <title>Draft Genome Sequence of Streptomyces roseochromogenes subsp. oscitans DS 12.976, Producer of the Aminocoumarin Antibiotic Clorobiocin.</title>
        <authorList>
            <person name="Ruckert C."/>
            <person name="Kalinowski J."/>
            <person name="Heide L."/>
            <person name="Apel A.K."/>
        </authorList>
    </citation>
    <scope>NUCLEOTIDE SEQUENCE [LARGE SCALE GENOMIC DNA]</scope>
    <source>
        <strain evidence="1 2">DS 12.976</strain>
    </source>
</reference>
<dbReference type="PATRIC" id="fig|1352936.5.peg.3512"/>
<dbReference type="AlphaFoldDB" id="V6KHJ2"/>
<accession>V6KHJ2</accession>